<proteinExistence type="predicted"/>
<evidence type="ECO:0000313" key="3">
    <source>
        <dbReference type="EMBL" id="RBP48104.1"/>
    </source>
</evidence>
<feature type="region of interest" description="Disordered" evidence="1">
    <location>
        <begin position="227"/>
        <end position="246"/>
    </location>
</feature>
<evidence type="ECO:0000313" key="4">
    <source>
        <dbReference type="Proteomes" id="UP000253426"/>
    </source>
</evidence>
<feature type="chain" id="PRO_5016727114" evidence="2">
    <location>
        <begin position="28"/>
        <end position="288"/>
    </location>
</feature>
<protein>
    <submittedName>
        <fullName evidence="3">Uncharacterized protein</fullName>
    </submittedName>
</protein>
<dbReference type="EMBL" id="QNRR01000001">
    <property type="protein sequence ID" value="RBP48104.1"/>
    <property type="molecule type" value="Genomic_DNA"/>
</dbReference>
<sequence>MYHITSHKMHAALVGLLGLAALAPAWSEDAPVITDRGGRVRGNETLQDLPSDFHPYYGQKLNRYRDLNRRIAKLDLDADLNMDGVIRQGDPRDSGAFESTPPGLILGVGELTKVVVNLIPYRIDFAGDVVIGFEVGGINRNSPEGVFSSFEEEQRAVGRIRVWRDSTKKELLLDSADPARRIYEFSVDAMRYPANLPDAIPRTIFVEGVKTSGAYLGDMRLLATVSHREKGQGPSTTPTADKAQNPPFKRFRTAFDHILITVEPQPAKKEYVNNNAEGVWVTPSKKSK</sequence>
<keyword evidence="4" id="KW-1185">Reference proteome</keyword>
<dbReference type="OrthoDB" id="184257at2"/>
<evidence type="ECO:0000256" key="2">
    <source>
        <dbReference type="SAM" id="SignalP"/>
    </source>
</evidence>
<keyword evidence="2" id="KW-0732">Signal</keyword>
<evidence type="ECO:0000256" key="1">
    <source>
        <dbReference type="SAM" id="MobiDB-lite"/>
    </source>
</evidence>
<organism evidence="3 4">
    <name type="scientific">Roseimicrobium gellanilyticum</name>
    <dbReference type="NCBI Taxonomy" id="748857"/>
    <lineage>
        <taxon>Bacteria</taxon>
        <taxon>Pseudomonadati</taxon>
        <taxon>Verrucomicrobiota</taxon>
        <taxon>Verrucomicrobiia</taxon>
        <taxon>Verrucomicrobiales</taxon>
        <taxon>Verrucomicrobiaceae</taxon>
        <taxon>Roseimicrobium</taxon>
    </lineage>
</organism>
<feature type="signal peptide" evidence="2">
    <location>
        <begin position="1"/>
        <end position="27"/>
    </location>
</feature>
<accession>A0A366HX10</accession>
<dbReference type="Proteomes" id="UP000253426">
    <property type="component" value="Unassembled WGS sequence"/>
</dbReference>
<dbReference type="AlphaFoldDB" id="A0A366HX10"/>
<reference evidence="3 4" key="1">
    <citation type="submission" date="2018-06" db="EMBL/GenBank/DDBJ databases">
        <title>Genomic Encyclopedia of Type Strains, Phase IV (KMG-IV): sequencing the most valuable type-strain genomes for metagenomic binning, comparative biology and taxonomic classification.</title>
        <authorList>
            <person name="Goeker M."/>
        </authorList>
    </citation>
    <scope>NUCLEOTIDE SEQUENCE [LARGE SCALE GENOMIC DNA]</scope>
    <source>
        <strain evidence="3 4">DSM 25532</strain>
    </source>
</reference>
<dbReference type="RefSeq" id="WP_113956979.1">
    <property type="nucleotide sequence ID" value="NZ_QNRR01000001.1"/>
</dbReference>
<name>A0A366HX10_9BACT</name>
<comment type="caution">
    <text evidence="3">The sequence shown here is derived from an EMBL/GenBank/DDBJ whole genome shotgun (WGS) entry which is preliminary data.</text>
</comment>
<gene>
    <name evidence="3" type="ORF">DES53_101904</name>
</gene>